<evidence type="ECO:0000259" key="2">
    <source>
        <dbReference type="Pfam" id="PF20681"/>
    </source>
</evidence>
<evidence type="ECO:0000313" key="3">
    <source>
        <dbReference type="EMBL" id="KAE9360424.1"/>
    </source>
</evidence>
<feature type="region of interest" description="Disordered" evidence="1">
    <location>
        <begin position="96"/>
        <end position="223"/>
    </location>
</feature>
<name>A0A6G0SIZ4_9STRA</name>
<accession>A0A6G0SIZ4</accession>
<feature type="compositionally biased region" description="Low complexity" evidence="1">
    <location>
        <begin position="161"/>
        <end position="182"/>
    </location>
</feature>
<dbReference type="Pfam" id="PF20681">
    <property type="entry name" value="DUF6818"/>
    <property type="match status" value="1"/>
</dbReference>
<feature type="compositionally biased region" description="Low complexity" evidence="1">
    <location>
        <begin position="196"/>
        <end position="206"/>
    </location>
</feature>
<reference evidence="3 4" key="1">
    <citation type="submission" date="2018-09" db="EMBL/GenBank/DDBJ databases">
        <title>Genomic investigation of the strawberry pathogen Phytophthora fragariae indicates pathogenicity is determined by transcriptional variation in three key races.</title>
        <authorList>
            <person name="Adams T.M."/>
            <person name="Armitage A.D."/>
            <person name="Sobczyk M.K."/>
            <person name="Bates H.J."/>
            <person name="Dunwell J.M."/>
            <person name="Nellist C.F."/>
            <person name="Harrison R.J."/>
        </authorList>
    </citation>
    <scope>NUCLEOTIDE SEQUENCE [LARGE SCALE GENOMIC DNA]</scope>
    <source>
        <strain evidence="3 4">NOV-77</strain>
    </source>
</reference>
<protein>
    <recommendedName>
        <fullName evidence="2">DUF6818 domain-containing protein</fullName>
    </recommendedName>
</protein>
<dbReference type="PANTHER" id="PTHR34409:SF1">
    <property type="entry name" value="MYB-LIKE DOMAIN-CONTAINING PROTEIN"/>
    <property type="match status" value="1"/>
</dbReference>
<sequence>MPKHSGTTNYSMADADQLLALVEKMLPPGRDEWERLAMTFNVNRPRGSLERDFESLRRKVKMVHSTRKLTGVQEMPPLVQKAKKVKRAIYDKANVVEMDDEADNDQPDNDQPDFCFEVDPDDSFYEDGEGEGLQVPTTAAVGRSGCCESPGSDESAEDESTASSRSSGRGAFQDLLTLPLTTDDLDELARTPRPAPVRAAPSTRRAGSGGLPPPRKTAATDPRCRRCHQLRCCRSGQVP</sequence>
<dbReference type="PANTHER" id="PTHR34409">
    <property type="entry name" value="SET DOMAIN-CONTAINING PROTEIN"/>
    <property type="match status" value="1"/>
</dbReference>
<gene>
    <name evidence="3" type="ORF">PF008_g1821</name>
</gene>
<comment type="caution">
    <text evidence="3">The sequence shown here is derived from an EMBL/GenBank/DDBJ whole genome shotgun (WGS) entry which is preliminary data.</text>
</comment>
<evidence type="ECO:0000256" key="1">
    <source>
        <dbReference type="SAM" id="MobiDB-lite"/>
    </source>
</evidence>
<organism evidence="3 4">
    <name type="scientific">Phytophthora fragariae</name>
    <dbReference type="NCBI Taxonomy" id="53985"/>
    <lineage>
        <taxon>Eukaryota</taxon>
        <taxon>Sar</taxon>
        <taxon>Stramenopiles</taxon>
        <taxon>Oomycota</taxon>
        <taxon>Peronosporomycetes</taxon>
        <taxon>Peronosporales</taxon>
        <taxon>Peronosporaceae</taxon>
        <taxon>Phytophthora</taxon>
    </lineage>
</organism>
<dbReference type="InterPro" id="IPR049203">
    <property type="entry name" value="DUF6818"/>
</dbReference>
<dbReference type="AlphaFoldDB" id="A0A6G0SIZ4"/>
<feature type="compositionally biased region" description="Acidic residues" evidence="1">
    <location>
        <begin position="97"/>
        <end position="130"/>
    </location>
</feature>
<feature type="domain" description="DUF6818" evidence="2">
    <location>
        <begin position="27"/>
        <end position="106"/>
    </location>
</feature>
<proteinExistence type="predicted"/>
<evidence type="ECO:0000313" key="4">
    <source>
        <dbReference type="Proteomes" id="UP000486351"/>
    </source>
</evidence>
<dbReference type="Proteomes" id="UP000486351">
    <property type="component" value="Unassembled WGS sequence"/>
</dbReference>
<dbReference type="EMBL" id="QXFY01000047">
    <property type="protein sequence ID" value="KAE9360424.1"/>
    <property type="molecule type" value="Genomic_DNA"/>
</dbReference>